<feature type="domain" description="AAA+ ATPase" evidence="4">
    <location>
        <begin position="181"/>
        <end position="391"/>
    </location>
</feature>
<protein>
    <submittedName>
        <fullName evidence="5">ATPase family associated with various cellular activities (AAA)</fullName>
    </submittedName>
</protein>
<dbReference type="SMART" id="SM00382">
    <property type="entry name" value="AAA"/>
    <property type="match status" value="2"/>
</dbReference>
<keyword evidence="6" id="KW-1185">Reference proteome</keyword>
<evidence type="ECO:0000256" key="3">
    <source>
        <dbReference type="ARBA" id="ARBA00022840"/>
    </source>
</evidence>
<evidence type="ECO:0000256" key="2">
    <source>
        <dbReference type="ARBA" id="ARBA00022741"/>
    </source>
</evidence>
<dbReference type="InterPro" id="IPR003959">
    <property type="entry name" value="ATPase_AAA_core"/>
</dbReference>
<dbReference type="EMBL" id="FNAV01000021">
    <property type="protein sequence ID" value="SDF43744.1"/>
    <property type="molecule type" value="Genomic_DNA"/>
</dbReference>
<name>A0A1G7L338_9RHOB</name>
<dbReference type="Proteomes" id="UP000198994">
    <property type="component" value="Unassembled WGS sequence"/>
</dbReference>
<dbReference type="Gene3D" id="3.40.50.300">
    <property type="entry name" value="P-loop containing nucleotide triphosphate hydrolases"/>
    <property type="match status" value="1"/>
</dbReference>
<dbReference type="Pfam" id="PF00004">
    <property type="entry name" value="AAA"/>
    <property type="match status" value="1"/>
</dbReference>
<keyword evidence="3" id="KW-0067">ATP-binding</keyword>
<dbReference type="GO" id="GO:0005524">
    <property type="term" value="F:ATP binding"/>
    <property type="evidence" value="ECO:0007669"/>
    <property type="project" value="UniProtKB-KW"/>
</dbReference>
<dbReference type="InterPro" id="IPR003593">
    <property type="entry name" value="AAA+_ATPase"/>
</dbReference>
<feature type="domain" description="AAA+ ATPase" evidence="4">
    <location>
        <begin position="426"/>
        <end position="558"/>
    </location>
</feature>
<evidence type="ECO:0000259" key="4">
    <source>
        <dbReference type="SMART" id="SM00382"/>
    </source>
</evidence>
<dbReference type="STRING" id="282683.SAMN04488105_12139"/>
<proteinExistence type="inferred from homology"/>
<keyword evidence="2" id="KW-0547">Nucleotide-binding</keyword>
<evidence type="ECO:0000313" key="6">
    <source>
        <dbReference type="Proteomes" id="UP000198994"/>
    </source>
</evidence>
<dbReference type="PANTHER" id="PTHR23073">
    <property type="entry name" value="26S PROTEASOME REGULATORY SUBUNIT"/>
    <property type="match status" value="1"/>
</dbReference>
<dbReference type="Pfam" id="PF22977">
    <property type="entry name" value="WHD"/>
    <property type="match status" value="1"/>
</dbReference>
<sequence length="640" mass="68325">MPEAVHKLRPAPDAATELPQVLRWVRGVLAGSPDDALREGLSLLDPLARQFALAPVDEDLLLFALAHRVDGTVAALCAEVAGDPRQTYVTPHLLTRLRGGSAPEFAAALFDRLAPDAPLRRWALIEMRETHALAAISLPEDLALRLTGGGAPMCPPGCLPLSPVPGLARVDTLAAELAPQLARGVALIGPAGSGRRALVAAMAAQAGCGAVLLEPGRVPGDEAGRDAVLRAVAREARLDGLVVALEVEGDAVARRLLPGEEDGSAARAGVSGRRLAEAAARIFGGGLVLLAEVPTGLPDGFLRETLPPFDAPERRVLWQAALREPVSDGELDAVAQHFPYGPAEIAEIAASLSPGDPPGTLWRRCRGRGGRGLEALARRIVPRVGWKDLILPEPAKRELAAIADQIRHRARVYDDWGFGGRMPSGRGVTALLAGPSGVGKTMAAEVLAGELGLDLYKVDLSRLISKYIGETEKNLRRVFDAAEETGACLFLDEADACLGKRSEVKDSHDRHANIEVSYLLQRIESYSGLCLLATNLKNNIDTAFLRRLRFVIDLQLPDQGERLRIWERAFPPETPTQGLDMVALSRLDISGGSIVVIAVNAAFLAASESRPVTMGDIARAARGEYRKHDRAFRAPWVEGA</sequence>
<gene>
    <name evidence="5" type="ORF">SAMN04488105_12139</name>
</gene>
<comment type="similarity">
    <text evidence="1">Belongs to the AAA ATPase family.</text>
</comment>
<dbReference type="RefSeq" id="WP_089963369.1">
    <property type="nucleotide sequence ID" value="NZ_FNAV01000021.1"/>
</dbReference>
<dbReference type="GO" id="GO:0016887">
    <property type="term" value="F:ATP hydrolysis activity"/>
    <property type="evidence" value="ECO:0007669"/>
    <property type="project" value="InterPro"/>
</dbReference>
<dbReference type="CDD" id="cd19481">
    <property type="entry name" value="RecA-like_protease"/>
    <property type="match status" value="1"/>
</dbReference>
<evidence type="ECO:0000256" key="1">
    <source>
        <dbReference type="ARBA" id="ARBA00006914"/>
    </source>
</evidence>
<dbReference type="SUPFAM" id="SSF52540">
    <property type="entry name" value="P-loop containing nucleoside triphosphate hydrolases"/>
    <property type="match status" value="1"/>
</dbReference>
<dbReference type="AlphaFoldDB" id="A0A1G7L338"/>
<dbReference type="InterPro" id="IPR054472">
    <property type="entry name" value="WHD"/>
</dbReference>
<dbReference type="InterPro" id="IPR027417">
    <property type="entry name" value="P-loop_NTPase"/>
</dbReference>
<accession>A0A1G7L338</accession>
<organism evidence="5 6">
    <name type="scientific">Salipiger thiooxidans</name>
    <dbReference type="NCBI Taxonomy" id="282683"/>
    <lineage>
        <taxon>Bacteria</taxon>
        <taxon>Pseudomonadati</taxon>
        <taxon>Pseudomonadota</taxon>
        <taxon>Alphaproteobacteria</taxon>
        <taxon>Rhodobacterales</taxon>
        <taxon>Roseobacteraceae</taxon>
        <taxon>Salipiger</taxon>
    </lineage>
</organism>
<reference evidence="6" key="1">
    <citation type="submission" date="2016-10" db="EMBL/GenBank/DDBJ databases">
        <authorList>
            <person name="Varghese N."/>
            <person name="Submissions S."/>
        </authorList>
    </citation>
    <scope>NUCLEOTIDE SEQUENCE [LARGE SCALE GENOMIC DNA]</scope>
    <source>
        <strain evidence="6">DSM 10146</strain>
    </source>
</reference>
<dbReference type="InterPro" id="IPR050221">
    <property type="entry name" value="26S_Proteasome_ATPase"/>
</dbReference>
<evidence type="ECO:0000313" key="5">
    <source>
        <dbReference type="EMBL" id="SDF43744.1"/>
    </source>
</evidence>